<evidence type="ECO:0000256" key="6">
    <source>
        <dbReference type="ARBA" id="ARBA00022827"/>
    </source>
</evidence>
<comment type="subunit">
    <text evidence="3">Monomer.</text>
</comment>
<dbReference type="Gramene" id="TraesWEE_scaffold_026825_01G000100.1">
    <property type="protein sequence ID" value="TraesWEE_scaffold_026825_01G000100.1"/>
    <property type="gene ID" value="TraesWEE_scaffold_026825_01G000100"/>
</dbReference>
<dbReference type="Gramene" id="TraesSTA7D03G04414940.1">
    <property type="protein sequence ID" value="TraesSTA7D03G04414940.1"/>
    <property type="gene ID" value="TraesSTA7D03G04414940"/>
</dbReference>
<sequence>MPIARFATLLVVTGFLSTVGHLGAPAFGALDDDLVALDIVSKIHTDRSLTARASSDFGHIVEAAPNGVFHPVSPADIAALIRFSLYQQTPFTVAPRGKGHSSRGQALAPGGIVVDMPSLGRGDHGHRVNVSIDGMYVDVGGEQLWFDVLHATLKHGLTPRVWTDYLRITVGGTLSNAGIGGQVFRHGPQISNVRELDVVTGTGDMITCSPGNNSDLFYGALGGLGQFGVITRARVGLERAPKRVKWVRLAYTDVHQFTADQELLISNGAGFDYVEGQVQLNRTLTEGRRSSSFFSAAELARLTELALGTGSSAVYYIEGAMYYDDGSASTVDRKLEALLEELSFVPGFAFVRDASYVQFLDRVGQEEQKLRSAGAWDVPHPWLNLFVPRSRIHDFAAGVFDGVLRGTRPVGLILMYPMNRDRWDDRMTTVTPDEDVFYAVGLLRSAVAAGDLERLERENEAALGLCDRAGIGCKQYLPHHASQEGWRRHFGAKWDRVAALKATYDPRAILSPGQGIFPAAVASTTPATITAS</sequence>
<evidence type="ECO:0000256" key="1">
    <source>
        <dbReference type="ARBA" id="ARBA00001974"/>
    </source>
</evidence>
<dbReference type="InterPro" id="IPR016164">
    <property type="entry name" value="FAD-linked_Oxase-like_C"/>
</dbReference>
<keyword evidence="11" id="KW-1185">Reference proteome</keyword>
<dbReference type="Gramene" id="TraesARI7D03G04497470.1">
    <property type="protein sequence ID" value="TraesARI7D03G04497470.1"/>
    <property type="gene ID" value="TraesARI7D03G04497470"/>
</dbReference>
<dbReference type="EC" id="1.5.99.12" evidence="4"/>
<reference evidence="10" key="1">
    <citation type="submission" date="2018-08" db="EMBL/GenBank/DDBJ databases">
        <authorList>
            <person name="Rossello M."/>
        </authorList>
    </citation>
    <scope>NUCLEOTIDE SEQUENCE [LARGE SCALE GENOMIC DNA]</scope>
    <source>
        <strain evidence="10">cv. Chinese Spring</strain>
    </source>
</reference>
<dbReference type="GO" id="GO:0071949">
    <property type="term" value="F:FAD binding"/>
    <property type="evidence" value="ECO:0007669"/>
    <property type="project" value="InterPro"/>
</dbReference>
<dbReference type="Gramene" id="TraesJUL7D03G04464960.1">
    <property type="protein sequence ID" value="TraesJUL7D03G04464960.1"/>
    <property type="gene ID" value="TraesJUL7D03G04464960"/>
</dbReference>
<dbReference type="GO" id="GO:0019139">
    <property type="term" value="F:cytokinin dehydrogenase activity"/>
    <property type="evidence" value="ECO:0007669"/>
    <property type="project" value="UniProtKB-EC"/>
</dbReference>
<dbReference type="OrthoDB" id="415825at2759"/>
<evidence type="ECO:0000256" key="5">
    <source>
        <dbReference type="ARBA" id="ARBA00022630"/>
    </source>
</evidence>
<keyword evidence="5" id="KW-0285">Flavoprotein</keyword>
<feature type="domain" description="FAD-binding PCMH-type" evidence="9">
    <location>
        <begin position="61"/>
        <end position="240"/>
    </location>
</feature>
<dbReference type="Pfam" id="PF01565">
    <property type="entry name" value="FAD_binding_4"/>
    <property type="match status" value="1"/>
</dbReference>
<comment type="cofactor">
    <cofactor evidence="1">
        <name>FAD</name>
        <dbReference type="ChEBI" id="CHEBI:57692"/>
    </cofactor>
</comment>
<dbReference type="PANTHER" id="PTHR13878">
    <property type="entry name" value="GULONOLACTONE OXIDASE"/>
    <property type="match status" value="1"/>
</dbReference>
<dbReference type="Pfam" id="PF09265">
    <property type="entry name" value="Cytokin-bind"/>
    <property type="match status" value="1"/>
</dbReference>
<keyword evidence="8" id="KW-0732">Signal</keyword>
<dbReference type="Gramene" id="TraesROB_scaffold_070793_01G000200.1">
    <property type="protein sequence ID" value="TraesROB_scaffold_070793_01G000200.1"/>
    <property type="gene ID" value="TraesROB_scaffold_070793_01G000200"/>
</dbReference>
<dbReference type="Gene3D" id="3.30.465.10">
    <property type="match status" value="1"/>
</dbReference>
<proteinExistence type="inferred from homology"/>
<dbReference type="Gene3D" id="3.40.462.10">
    <property type="entry name" value="FAD-linked oxidases, C-terminal domain"/>
    <property type="match status" value="1"/>
</dbReference>
<dbReference type="AlphaFoldDB" id="A0A3B6TMR1"/>
<dbReference type="PROSITE" id="PS51387">
    <property type="entry name" value="FAD_PCMH"/>
    <property type="match status" value="1"/>
</dbReference>
<dbReference type="GO" id="GO:0016491">
    <property type="term" value="F:oxidoreductase activity"/>
    <property type="evidence" value="ECO:0000318"/>
    <property type="project" value="GO_Central"/>
</dbReference>
<dbReference type="EnsemblPlants" id="TraesCS7D02G359700.1">
    <property type="protein sequence ID" value="TraesCS7D02G359700.1"/>
    <property type="gene ID" value="TraesCS7D02G359700"/>
</dbReference>
<dbReference type="Gramene" id="TraesRN7D0100872500.1">
    <property type="protein sequence ID" value="TraesRN7D0100872500.1"/>
    <property type="gene ID" value="TraesRN7D0100872500"/>
</dbReference>
<dbReference type="PANTHER" id="PTHR13878:SF65">
    <property type="entry name" value="CYTOKININ DEHYDROGENASE 10"/>
    <property type="match status" value="1"/>
</dbReference>
<dbReference type="Gramene" id="TraesSYM7D03G04474720.1">
    <property type="protein sequence ID" value="TraesSYM7D03G04474720.1"/>
    <property type="gene ID" value="TraesSYM7D03G04474720"/>
</dbReference>
<evidence type="ECO:0000256" key="3">
    <source>
        <dbReference type="ARBA" id="ARBA00011245"/>
    </source>
</evidence>
<dbReference type="Gramene" id="TraesJAG7D03G04404050.1">
    <property type="protein sequence ID" value="TraesJAG7D03G04404050.1"/>
    <property type="gene ID" value="TraesJAG7D03G04404050"/>
</dbReference>
<dbReference type="Gramene" id="TraesCLE_scaffold_054089_01G000200.1">
    <property type="protein sequence ID" value="TraesCLE_scaffold_054089_01G000200.1"/>
    <property type="gene ID" value="TraesCLE_scaffold_054089_01G000200"/>
</dbReference>
<dbReference type="Gene3D" id="3.30.43.10">
    <property type="entry name" value="Uridine Diphospho-n-acetylenolpyruvylglucosamine Reductase, domain 2"/>
    <property type="match status" value="1"/>
</dbReference>
<dbReference type="InterPro" id="IPR006094">
    <property type="entry name" value="Oxid_FAD_bind_N"/>
</dbReference>
<feature type="signal peptide" evidence="8">
    <location>
        <begin position="1"/>
        <end position="22"/>
    </location>
</feature>
<dbReference type="SUPFAM" id="SSF56176">
    <property type="entry name" value="FAD-binding/transporter-associated domain-like"/>
    <property type="match status" value="1"/>
</dbReference>
<evidence type="ECO:0000313" key="11">
    <source>
        <dbReference type="Proteomes" id="UP000019116"/>
    </source>
</evidence>
<dbReference type="GO" id="GO:0009690">
    <property type="term" value="P:cytokinin metabolic process"/>
    <property type="evidence" value="ECO:0007669"/>
    <property type="project" value="InterPro"/>
</dbReference>
<protein>
    <recommendedName>
        <fullName evidence="4">cytokinin dehydrogenase</fullName>
        <ecNumber evidence="4">1.5.99.12</ecNumber>
    </recommendedName>
</protein>
<dbReference type="Gramene" id="TraesLAC7D03G04367850.1">
    <property type="protein sequence ID" value="TraesLAC7D03G04367850.1"/>
    <property type="gene ID" value="TraesLAC7D03G04367850"/>
</dbReference>
<dbReference type="SUPFAM" id="SSF55103">
    <property type="entry name" value="FAD-linked oxidases, C-terminal domain"/>
    <property type="match status" value="1"/>
</dbReference>
<dbReference type="InterPro" id="IPR015345">
    <property type="entry name" value="Cytokinin_DH_FAD/cytokin-bd"/>
</dbReference>
<evidence type="ECO:0000256" key="4">
    <source>
        <dbReference type="ARBA" id="ARBA00011928"/>
    </source>
</evidence>
<dbReference type="InterPro" id="IPR016167">
    <property type="entry name" value="FAD-bd_PCMH_sub1"/>
</dbReference>
<dbReference type="Proteomes" id="UP000019116">
    <property type="component" value="Chromosome 7D"/>
</dbReference>
<dbReference type="RefSeq" id="XP_044443679.1">
    <property type="nucleotide sequence ID" value="XM_044587744.1"/>
</dbReference>
<dbReference type="Gramene" id="TraesCS7D02G359700.1">
    <property type="protein sequence ID" value="TraesCS7D02G359700.1"/>
    <property type="gene ID" value="TraesCS7D02G359700"/>
</dbReference>
<dbReference type="Gramene" id="TraesLDM7D03G04427290.1">
    <property type="protein sequence ID" value="TraesLDM7D03G04427290.1"/>
    <property type="gene ID" value="TraesLDM7D03G04427290"/>
</dbReference>
<comment type="similarity">
    <text evidence="2">Belongs to the oxygen-dependent FAD-linked oxidoreductase family.</text>
</comment>
<dbReference type="Gramene" id="TraesMAC7D03G04412940.1">
    <property type="protein sequence ID" value="TraesMAC7D03G04412940.1"/>
    <property type="gene ID" value="TraesMAC7D03G04412940"/>
</dbReference>
<dbReference type="STRING" id="4565.A0A3B6TMR1"/>
<reference evidence="10" key="2">
    <citation type="submission" date="2018-10" db="UniProtKB">
        <authorList>
            <consortium name="EnsemblPlants"/>
        </authorList>
    </citation>
    <scope>IDENTIFICATION</scope>
</reference>
<dbReference type="InterPro" id="IPR016170">
    <property type="entry name" value="Cytok_DH_C_sf"/>
</dbReference>
<dbReference type="InterPro" id="IPR036318">
    <property type="entry name" value="FAD-bd_PCMH-like_sf"/>
</dbReference>
<dbReference type="GeneID" id="123169883"/>
<accession>A0A3B6TMR1</accession>
<keyword evidence="7" id="KW-0560">Oxidoreductase</keyword>
<evidence type="ECO:0000259" key="9">
    <source>
        <dbReference type="PROSITE" id="PS51387"/>
    </source>
</evidence>
<dbReference type="InterPro" id="IPR016169">
    <property type="entry name" value="FAD-bd_PCMH_sub2"/>
</dbReference>
<keyword evidence="6" id="KW-0274">FAD</keyword>
<name>A0A3B6TMR1_WHEAT</name>
<evidence type="ECO:0000256" key="2">
    <source>
        <dbReference type="ARBA" id="ARBA00005466"/>
    </source>
</evidence>
<dbReference type="Gramene" id="TraesCAD_scaffold_057861_01G000100.1">
    <property type="protein sequence ID" value="TraesCAD_scaffold_057861_01G000100.1"/>
    <property type="gene ID" value="TraesCAD_scaffold_057861_01G000100"/>
</dbReference>
<dbReference type="InterPro" id="IPR050432">
    <property type="entry name" value="FAD-linked_Oxidoreductases_BP"/>
</dbReference>
<feature type="chain" id="PRO_5043181225" description="cytokinin dehydrogenase" evidence="8">
    <location>
        <begin position="23"/>
        <end position="532"/>
    </location>
</feature>
<dbReference type="InterPro" id="IPR016166">
    <property type="entry name" value="FAD-bd_PCMH"/>
</dbReference>
<dbReference type="OMA" id="GIGIKQY"/>
<evidence type="ECO:0000256" key="7">
    <source>
        <dbReference type="ARBA" id="ARBA00023002"/>
    </source>
</evidence>
<evidence type="ECO:0000313" key="10">
    <source>
        <dbReference type="EnsemblPlants" id="TraesCS7D02G359700.1"/>
    </source>
</evidence>
<evidence type="ECO:0000256" key="8">
    <source>
        <dbReference type="SAM" id="SignalP"/>
    </source>
</evidence>
<gene>
    <name evidence="10" type="primary">LOC123169883</name>
</gene>
<organism evidence="10">
    <name type="scientific">Triticum aestivum</name>
    <name type="common">Wheat</name>
    <dbReference type="NCBI Taxonomy" id="4565"/>
    <lineage>
        <taxon>Eukaryota</taxon>
        <taxon>Viridiplantae</taxon>
        <taxon>Streptophyta</taxon>
        <taxon>Embryophyta</taxon>
        <taxon>Tracheophyta</taxon>
        <taxon>Spermatophyta</taxon>
        <taxon>Magnoliopsida</taxon>
        <taxon>Liliopsida</taxon>
        <taxon>Poales</taxon>
        <taxon>Poaceae</taxon>
        <taxon>BOP clade</taxon>
        <taxon>Pooideae</taxon>
        <taxon>Triticodae</taxon>
        <taxon>Triticeae</taxon>
        <taxon>Triticinae</taxon>
        <taxon>Triticum</taxon>
    </lineage>
</organism>
<dbReference type="Gramene" id="TraesNOR7D03G04469800.1">
    <property type="protein sequence ID" value="TraesNOR7D03G04469800.1"/>
    <property type="gene ID" value="TraesNOR7D03G04469800"/>
</dbReference>
<dbReference type="Gramene" id="TraesCS7D03G0848800.1">
    <property type="protein sequence ID" value="TraesCS7D03G0848800.1.CDS"/>
    <property type="gene ID" value="TraesCS7D03G0848800"/>
</dbReference>
<dbReference type="SMR" id="A0A3B6TMR1"/>
<dbReference type="Gramene" id="TraesPARA_EIv1.0_2594100.1">
    <property type="protein sequence ID" value="TraesPARA_EIv1.0_2594100.1.CDS"/>
    <property type="gene ID" value="TraesPARA_EIv1.0_2594100"/>
</dbReference>